<evidence type="ECO:0000256" key="14">
    <source>
        <dbReference type="ARBA" id="ARBA00023136"/>
    </source>
</evidence>
<evidence type="ECO:0000259" key="16">
    <source>
        <dbReference type="PROSITE" id="PS50109"/>
    </source>
</evidence>
<dbReference type="InterPro" id="IPR036890">
    <property type="entry name" value="HATPase_C_sf"/>
</dbReference>
<dbReference type="Gene3D" id="1.10.287.130">
    <property type="match status" value="1"/>
</dbReference>
<comment type="catalytic activity">
    <reaction evidence="1">
        <text>ATP + protein L-histidine = ADP + protein N-phospho-L-histidine.</text>
        <dbReference type="EC" id="2.7.13.3"/>
    </reaction>
</comment>
<dbReference type="CDD" id="cd00082">
    <property type="entry name" value="HisKA"/>
    <property type="match status" value="1"/>
</dbReference>
<dbReference type="Pfam" id="PF00672">
    <property type="entry name" value="HAMP"/>
    <property type="match status" value="1"/>
</dbReference>
<reference evidence="19 20" key="1">
    <citation type="submission" date="2019-06" db="EMBL/GenBank/DDBJ databases">
        <authorList>
            <person name="Rodrigo-Torres L."/>
            <person name="Arahal R. D."/>
            <person name="Lucena T."/>
        </authorList>
    </citation>
    <scope>NUCLEOTIDE SEQUENCE [LARGE SCALE GENOMIC DNA]</scope>
    <source>
        <strain evidence="19 20">SW08-7</strain>
    </source>
</reference>
<accession>A0A564G462</accession>
<keyword evidence="13" id="KW-0902">Two-component regulatory system</keyword>
<comment type="subcellular location">
    <subcellularLocation>
        <location evidence="2">Cell inner membrane</location>
        <topology evidence="2">Multi-pass membrane protein</topology>
    </subcellularLocation>
</comment>
<keyword evidence="10 18" id="KW-0418">Kinase</keyword>
<dbReference type="OrthoDB" id="9804645at2"/>
<evidence type="ECO:0000256" key="12">
    <source>
        <dbReference type="ARBA" id="ARBA00022989"/>
    </source>
</evidence>
<dbReference type="PANTHER" id="PTHR44936:SF5">
    <property type="entry name" value="SENSOR HISTIDINE KINASE ENVZ"/>
    <property type="match status" value="1"/>
</dbReference>
<keyword evidence="21" id="KW-1185">Reference proteome</keyword>
<keyword evidence="11" id="KW-0067">ATP-binding</keyword>
<name>A0A564G462_9HYPH</name>
<dbReference type="Proteomes" id="UP001055303">
    <property type="component" value="Unassembled WGS sequence"/>
</dbReference>
<reference evidence="18" key="2">
    <citation type="journal article" date="2021" name="Front. Microbiol.">
        <title>Comprehensive Comparative Genomics and Phenotyping of Methylobacterium Species.</title>
        <authorList>
            <person name="Alessa O."/>
            <person name="Ogura Y."/>
            <person name="Fujitani Y."/>
            <person name="Takami H."/>
            <person name="Hayashi T."/>
            <person name="Sahin N."/>
            <person name="Tani A."/>
        </authorList>
    </citation>
    <scope>NUCLEOTIDE SEQUENCE</scope>
    <source>
        <strain evidence="18">DSM 22415</strain>
    </source>
</reference>
<evidence type="ECO:0000256" key="4">
    <source>
        <dbReference type="ARBA" id="ARBA00022475"/>
    </source>
</evidence>
<dbReference type="InterPro" id="IPR005467">
    <property type="entry name" value="His_kinase_dom"/>
</dbReference>
<dbReference type="PROSITE" id="PS50885">
    <property type="entry name" value="HAMP"/>
    <property type="match status" value="1"/>
</dbReference>
<dbReference type="EMBL" id="BPQI01000062">
    <property type="protein sequence ID" value="GJD56478.1"/>
    <property type="molecule type" value="Genomic_DNA"/>
</dbReference>
<keyword evidence="4" id="KW-1003">Cell membrane</keyword>
<dbReference type="AlphaFoldDB" id="A0A564G462"/>
<dbReference type="PROSITE" id="PS50109">
    <property type="entry name" value="HIS_KIN"/>
    <property type="match status" value="1"/>
</dbReference>
<dbReference type="EC" id="2.7.13.3" evidence="3"/>
<keyword evidence="8 15" id="KW-0812">Transmembrane</keyword>
<dbReference type="GO" id="GO:0005524">
    <property type="term" value="F:ATP binding"/>
    <property type="evidence" value="ECO:0007669"/>
    <property type="project" value="UniProtKB-KW"/>
</dbReference>
<dbReference type="SUPFAM" id="SSF47384">
    <property type="entry name" value="Homodimeric domain of signal transducing histidine kinase"/>
    <property type="match status" value="1"/>
</dbReference>
<dbReference type="PANTHER" id="PTHR44936">
    <property type="entry name" value="SENSOR PROTEIN CREC"/>
    <property type="match status" value="1"/>
</dbReference>
<evidence type="ECO:0000256" key="8">
    <source>
        <dbReference type="ARBA" id="ARBA00022692"/>
    </source>
</evidence>
<dbReference type="InterPro" id="IPR003594">
    <property type="entry name" value="HATPase_dom"/>
</dbReference>
<evidence type="ECO:0000256" key="6">
    <source>
        <dbReference type="ARBA" id="ARBA00022553"/>
    </source>
</evidence>
<reference evidence="18" key="3">
    <citation type="submission" date="2021-08" db="EMBL/GenBank/DDBJ databases">
        <authorList>
            <person name="Tani A."/>
            <person name="Ola A."/>
            <person name="Ogura Y."/>
            <person name="Katsura K."/>
            <person name="Hayashi T."/>
        </authorList>
    </citation>
    <scope>NUCLEOTIDE SEQUENCE</scope>
    <source>
        <strain evidence="18">DSM 22415</strain>
    </source>
</reference>
<evidence type="ECO:0000256" key="9">
    <source>
        <dbReference type="ARBA" id="ARBA00022741"/>
    </source>
</evidence>
<dbReference type="CDD" id="cd00075">
    <property type="entry name" value="HATPase"/>
    <property type="match status" value="1"/>
</dbReference>
<dbReference type="SUPFAM" id="SSF55874">
    <property type="entry name" value="ATPase domain of HSP90 chaperone/DNA topoisomerase II/histidine kinase"/>
    <property type="match status" value="1"/>
</dbReference>
<proteinExistence type="predicted"/>
<evidence type="ECO:0000313" key="19">
    <source>
        <dbReference type="EMBL" id="VUF14748.1"/>
    </source>
</evidence>
<evidence type="ECO:0000313" key="21">
    <source>
        <dbReference type="Proteomes" id="UP001055303"/>
    </source>
</evidence>
<feature type="transmembrane region" description="Helical" evidence="15">
    <location>
        <begin position="161"/>
        <end position="180"/>
    </location>
</feature>
<dbReference type="InterPro" id="IPR036097">
    <property type="entry name" value="HisK_dim/P_sf"/>
</dbReference>
<evidence type="ECO:0000256" key="7">
    <source>
        <dbReference type="ARBA" id="ARBA00022679"/>
    </source>
</evidence>
<evidence type="ECO:0000313" key="18">
    <source>
        <dbReference type="EMBL" id="GJD56478.1"/>
    </source>
</evidence>
<evidence type="ECO:0000256" key="11">
    <source>
        <dbReference type="ARBA" id="ARBA00022840"/>
    </source>
</evidence>
<evidence type="ECO:0000256" key="1">
    <source>
        <dbReference type="ARBA" id="ARBA00000085"/>
    </source>
</evidence>
<dbReference type="Gene3D" id="3.30.565.10">
    <property type="entry name" value="Histidine kinase-like ATPase, C-terminal domain"/>
    <property type="match status" value="1"/>
</dbReference>
<dbReference type="Proteomes" id="UP000401717">
    <property type="component" value="Unassembled WGS sequence"/>
</dbReference>
<feature type="domain" description="Histidine kinase" evidence="16">
    <location>
        <begin position="240"/>
        <end position="439"/>
    </location>
</feature>
<keyword evidence="9" id="KW-0547">Nucleotide-binding</keyword>
<dbReference type="InterPro" id="IPR004358">
    <property type="entry name" value="Sig_transdc_His_kin-like_C"/>
</dbReference>
<dbReference type="CDD" id="cd06225">
    <property type="entry name" value="HAMP"/>
    <property type="match status" value="1"/>
</dbReference>
<dbReference type="GO" id="GO:0005886">
    <property type="term" value="C:plasma membrane"/>
    <property type="evidence" value="ECO:0007669"/>
    <property type="project" value="UniProtKB-SubCell"/>
</dbReference>
<keyword evidence="14 15" id="KW-0472">Membrane</keyword>
<dbReference type="SMART" id="SM00388">
    <property type="entry name" value="HisKA"/>
    <property type="match status" value="1"/>
</dbReference>
<dbReference type="PRINTS" id="PR00344">
    <property type="entry name" value="BCTRLSENSOR"/>
</dbReference>
<protein>
    <recommendedName>
        <fullName evidence="3">histidine kinase</fullName>
        <ecNumber evidence="3">2.7.13.3</ecNumber>
    </recommendedName>
</protein>
<evidence type="ECO:0000256" key="15">
    <source>
        <dbReference type="SAM" id="Phobius"/>
    </source>
</evidence>
<dbReference type="SMART" id="SM00304">
    <property type="entry name" value="HAMP"/>
    <property type="match status" value="1"/>
</dbReference>
<dbReference type="RefSeq" id="WP_144767070.1">
    <property type="nucleotide sequence ID" value="NZ_BPQI01000062.1"/>
</dbReference>
<gene>
    <name evidence="19" type="primary">envZ_4</name>
    <name evidence="18" type="synonym">rcsC_24</name>
    <name evidence="18" type="ORF">IFDJLNFL_2375</name>
    <name evidence="19" type="ORF">MTDSW087_04473</name>
</gene>
<dbReference type="SMART" id="SM00387">
    <property type="entry name" value="HATPase_c"/>
    <property type="match status" value="1"/>
</dbReference>
<evidence type="ECO:0000313" key="20">
    <source>
        <dbReference type="Proteomes" id="UP000401717"/>
    </source>
</evidence>
<dbReference type="Pfam" id="PF02518">
    <property type="entry name" value="HATPase_c"/>
    <property type="match status" value="1"/>
</dbReference>
<evidence type="ECO:0000256" key="3">
    <source>
        <dbReference type="ARBA" id="ARBA00012438"/>
    </source>
</evidence>
<dbReference type="GO" id="GO:0000155">
    <property type="term" value="F:phosphorelay sensor kinase activity"/>
    <property type="evidence" value="ECO:0007669"/>
    <property type="project" value="InterPro"/>
</dbReference>
<evidence type="ECO:0000256" key="13">
    <source>
        <dbReference type="ARBA" id="ARBA00023012"/>
    </source>
</evidence>
<evidence type="ECO:0000259" key="17">
    <source>
        <dbReference type="PROSITE" id="PS50885"/>
    </source>
</evidence>
<dbReference type="EMBL" id="CABFVH010000039">
    <property type="protein sequence ID" value="VUF14748.1"/>
    <property type="molecule type" value="Genomic_DNA"/>
</dbReference>
<dbReference type="InterPro" id="IPR003660">
    <property type="entry name" value="HAMP_dom"/>
</dbReference>
<evidence type="ECO:0000256" key="10">
    <source>
        <dbReference type="ARBA" id="ARBA00022777"/>
    </source>
</evidence>
<keyword evidence="12 15" id="KW-1133">Transmembrane helix</keyword>
<sequence length="442" mass="47096">MRGLVGLARSLEGRTVAVLLLAVLAVHGGALALYRQSAAAAADEAFASEVARQLVLAREAVLRRPADARTAEARALSSSHFEIGWARDVPDGRGTDPALRTFRDQVLDLEPVLGQGLALSQDAPGEPFHRQDLRGALPLPDGSFLTFRSAHSPDSTHRMPWALLATAMTILVGAAAVVLMHRIAGPLRALTRATMRIGHGTVVRIPEIGPDETRGIGRALNAMQERIHALLAERTQALAAVSHDLRTPIARLRLRLDRVEDGAERRAMASDLDDMQAMVDATLAYLRGDADPEARQVTNVASVLMGLADAASDAGREVEYAGPGRALATVRPVALRRVLENLVDNAVRYGARARIGLEAEETTLVLRVDDDGPGIPPEDIARAFEPFTRLEGSRNRNTGGTGLGLTLARRAVVTEGGTLTLANRPDGGLRAEIRLPRAGSAG</sequence>
<organism evidence="19 20">
    <name type="scientific">Methylobacterium dankookense</name>
    <dbReference type="NCBI Taxonomy" id="560405"/>
    <lineage>
        <taxon>Bacteria</taxon>
        <taxon>Pseudomonadati</taxon>
        <taxon>Pseudomonadota</taxon>
        <taxon>Alphaproteobacteria</taxon>
        <taxon>Hyphomicrobiales</taxon>
        <taxon>Methylobacteriaceae</taxon>
        <taxon>Methylobacterium</taxon>
    </lineage>
</organism>
<keyword evidence="6" id="KW-0597">Phosphoprotein</keyword>
<feature type="domain" description="HAMP" evidence="17">
    <location>
        <begin position="181"/>
        <end position="232"/>
    </location>
</feature>
<evidence type="ECO:0000256" key="2">
    <source>
        <dbReference type="ARBA" id="ARBA00004429"/>
    </source>
</evidence>
<keyword evidence="7 19" id="KW-0808">Transferase</keyword>
<evidence type="ECO:0000256" key="5">
    <source>
        <dbReference type="ARBA" id="ARBA00022519"/>
    </source>
</evidence>
<dbReference type="InterPro" id="IPR050980">
    <property type="entry name" value="2C_sensor_his_kinase"/>
</dbReference>
<dbReference type="InterPro" id="IPR003661">
    <property type="entry name" value="HisK_dim/P_dom"/>
</dbReference>
<keyword evidence="5" id="KW-0997">Cell inner membrane</keyword>